<organism evidence="2 3">
    <name type="scientific">Candidatus Chloroploca asiatica</name>
    <dbReference type="NCBI Taxonomy" id="1506545"/>
    <lineage>
        <taxon>Bacteria</taxon>
        <taxon>Bacillati</taxon>
        <taxon>Chloroflexota</taxon>
        <taxon>Chloroflexia</taxon>
        <taxon>Chloroflexales</taxon>
        <taxon>Chloroflexineae</taxon>
        <taxon>Oscillochloridaceae</taxon>
        <taxon>Candidatus Chloroploca</taxon>
    </lineage>
</organism>
<keyword evidence="3" id="KW-1185">Reference proteome</keyword>
<feature type="domain" description="Sulfatase-modifying factor enzyme-like" evidence="1">
    <location>
        <begin position="9"/>
        <end position="257"/>
    </location>
</feature>
<dbReference type="GO" id="GO:0120147">
    <property type="term" value="F:formylglycine-generating oxidase activity"/>
    <property type="evidence" value="ECO:0007669"/>
    <property type="project" value="TreeGrafter"/>
</dbReference>
<dbReference type="SUPFAM" id="SSF56436">
    <property type="entry name" value="C-type lectin-like"/>
    <property type="match status" value="1"/>
</dbReference>
<dbReference type="PANTHER" id="PTHR23150:SF19">
    <property type="entry name" value="FORMYLGLYCINE-GENERATING ENZYME"/>
    <property type="match status" value="1"/>
</dbReference>
<name>A0A2H3KPT9_9CHLR</name>
<evidence type="ECO:0000313" key="3">
    <source>
        <dbReference type="Proteomes" id="UP000220922"/>
    </source>
</evidence>
<dbReference type="InterPro" id="IPR042095">
    <property type="entry name" value="SUMF_sf"/>
</dbReference>
<dbReference type="Proteomes" id="UP000220922">
    <property type="component" value="Unassembled WGS sequence"/>
</dbReference>
<dbReference type="InterPro" id="IPR051043">
    <property type="entry name" value="Sulfatase_Mod_Factor_Kinase"/>
</dbReference>
<dbReference type="PANTHER" id="PTHR23150">
    <property type="entry name" value="SULFATASE MODIFYING FACTOR 1, 2"/>
    <property type="match status" value="1"/>
</dbReference>
<dbReference type="InterPro" id="IPR016187">
    <property type="entry name" value="CTDL_fold"/>
</dbReference>
<protein>
    <recommendedName>
        <fullName evidence="1">Sulfatase-modifying factor enzyme-like domain-containing protein</fullName>
    </recommendedName>
</protein>
<dbReference type="RefSeq" id="WP_097651079.1">
    <property type="nucleotide sequence ID" value="NZ_LYXE01000046.1"/>
</dbReference>
<accession>A0A2H3KPT9</accession>
<dbReference type="EMBL" id="LYXE01000046">
    <property type="protein sequence ID" value="PDW00314.1"/>
    <property type="molecule type" value="Genomic_DNA"/>
</dbReference>
<evidence type="ECO:0000313" key="2">
    <source>
        <dbReference type="EMBL" id="PDW00314.1"/>
    </source>
</evidence>
<sequence length="258" mass="28648">MNADLLPIFLQVPAGVFRMGTSERDLSALARRYGGTRESYREEAPQHEVALPAFALAATPVTNALYATFVQATGMTPPLHWRGPLPPTALQDHPVVDTNWHEAVAFCQWLTASLQQTSVVVPGLAPPYRFRLPSEAEWERSARGTDGRQFPWGDEFRAELANTRESNLGSSSVVGSRPEGISPIGAHDMAGNVWEWTASLDALYPYQRNDGREDPTREGRRIMRGGCYVNPQGYARCACRFRLAPTVRNEFTGFRLAI</sequence>
<comment type="caution">
    <text evidence="2">The sequence shown here is derived from an EMBL/GenBank/DDBJ whole genome shotgun (WGS) entry which is preliminary data.</text>
</comment>
<gene>
    <name evidence="2" type="ORF">A9Q02_09960</name>
</gene>
<reference evidence="2 3" key="1">
    <citation type="submission" date="2016-05" db="EMBL/GenBank/DDBJ databases">
        <authorList>
            <person name="Lavstsen T."/>
            <person name="Jespersen J.S."/>
        </authorList>
    </citation>
    <scope>NUCLEOTIDE SEQUENCE [LARGE SCALE GENOMIC DNA]</scope>
    <source>
        <strain evidence="2 3">B7-9</strain>
    </source>
</reference>
<dbReference type="Pfam" id="PF03781">
    <property type="entry name" value="FGE-sulfatase"/>
    <property type="match status" value="1"/>
</dbReference>
<dbReference type="OrthoDB" id="9768004at2"/>
<proteinExistence type="predicted"/>
<dbReference type="Gene3D" id="3.90.1580.10">
    <property type="entry name" value="paralog of FGE (formylglycine-generating enzyme)"/>
    <property type="match status" value="1"/>
</dbReference>
<evidence type="ECO:0000259" key="1">
    <source>
        <dbReference type="Pfam" id="PF03781"/>
    </source>
</evidence>
<dbReference type="InterPro" id="IPR005532">
    <property type="entry name" value="SUMF_dom"/>
</dbReference>
<dbReference type="AlphaFoldDB" id="A0A2H3KPT9"/>